<organism evidence="7 8">
    <name type="scientific">Brachyspira aalborgi</name>
    <dbReference type="NCBI Taxonomy" id="29522"/>
    <lineage>
        <taxon>Bacteria</taxon>
        <taxon>Pseudomonadati</taxon>
        <taxon>Spirochaetota</taxon>
        <taxon>Spirochaetia</taxon>
        <taxon>Brachyspirales</taxon>
        <taxon>Brachyspiraceae</taxon>
        <taxon>Brachyspira</taxon>
    </lineage>
</organism>
<dbReference type="AlphaFoldDB" id="A0AB38PXB3"/>
<dbReference type="PANTHER" id="PTHR10465:SF0">
    <property type="entry name" value="SARCALUMENIN"/>
    <property type="match status" value="1"/>
</dbReference>
<keyword evidence="4" id="KW-0342">GTP-binding</keyword>
<proteinExistence type="predicted"/>
<dbReference type="GO" id="GO:0003924">
    <property type="term" value="F:GTPase activity"/>
    <property type="evidence" value="ECO:0007669"/>
    <property type="project" value="InterPro"/>
</dbReference>
<dbReference type="GO" id="GO:0005525">
    <property type="term" value="F:GTP binding"/>
    <property type="evidence" value="ECO:0007669"/>
    <property type="project" value="UniProtKB-KW"/>
</dbReference>
<dbReference type="Gene3D" id="3.40.50.300">
    <property type="entry name" value="P-loop containing nucleotide triphosphate hydrolases"/>
    <property type="match status" value="1"/>
</dbReference>
<dbReference type="InterPro" id="IPR045063">
    <property type="entry name" value="Dynamin_N"/>
</dbReference>
<dbReference type="GO" id="GO:0008053">
    <property type="term" value="P:mitochondrial fusion"/>
    <property type="evidence" value="ECO:0007669"/>
    <property type="project" value="TreeGrafter"/>
</dbReference>
<dbReference type="InterPro" id="IPR027094">
    <property type="entry name" value="Mitofusin_fam"/>
</dbReference>
<feature type="domain" description="Dynamin N-terminal" evidence="6">
    <location>
        <begin position="48"/>
        <end position="194"/>
    </location>
</feature>
<name>A0AB38PXB3_9SPIR</name>
<evidence type="ECO:0000256" key="5">
    <source>
        <dbReference type="ARBA" id="ARBA00023136"/>
    </source>
</evidence>
<dbReference type="EMBL" id="SAYA01000023">
    <property type="protein sequence ID" value="TXJ24586.1"/>
    <property type="molecule type" value="Genomic_DNA"/>
</dbReference>
<evidence type="ECO:0000256" key="1">
    <source>
        <dbReference type="ARBA" id="ARBA00004370"/>
    </source>
</evidence>
<dbReference type="Pfam" id="PF00350">
    <property type="entry name" value="Dynamin_N"/>
    <property type="match status" value="1"/>
</dbReference>
<protein>
    <recommendedName>
        <fullName evidence="6">Dynamin N-terminal domain-containing protein</fullName>
    </recommendedName>
</protein>
<dbReference type="InterPro" id="IPR027417">
    <property type="entry name" value="P-loop_NTPase"/>
</dbReference>
<evidence type="ECO:0000256" key="3">
    <source>
        <dbReference type="ARBA" id="ARBA00022801"/>
    </source>
</evidence>
<evidence type="ECO:0000256" key="4">
    <source>
        <dbReference type="ARBA" id="ARBA00023134"/>
    </source>
</evidence>
<sequence>MDKSLELLNNIIALLSKSKNAKIIERYKGDIKWLEDRKIKWDKNKIRVGIIGITSSGKSTLINAILGKEILSAAVVPSTNRMTSCFYGDKDCVKIHFIDGDSKKLNDFSKIKHYTNEVFNKNNERKVDFVEIYTNSFDINKDIELIDTPGLDAYGLEEHQKLTLDIILPTVDSCIYVTTLKTNSDESSMEILNKISEYKYPLIAVQNMLDSVKASIDNKKSKEKVAEELKNRFIKIINKSNISDKSSINIYQLSAKNVLKQKIKNKGIDKNYSQFIDGINKIVSVKKPYIENERILSILNKFEKLIIQEDKYLNNSNNEITFEYEGCIDNIHKESDLLEKDINYIFDNFEYIHNKYKGNSNINNIIEDMKRLASDFQKSVVNRTNKYQNFLFSLSDRLGIPKRDIVFRHVDIGEYNINIQKKEVFKQKFEEKDGIGGKIGRFFGGIFGTDWGYEKIKSIEKVIDKKATEKKIEDYINKIKLVYQKSIQKLYEQLDTVNRNLEEALTNEKNSYEYKKKNILDEKEIKDKIKNIMDELNIILNKYKISKQSYLNNSDIKIKDSKNNLGTEEFEIDNYLYNIYLLSQNMIFDINNRIMHNLLEYLNINKTNSIIAGWDKNNLEEFANRFWNIKETIDNDKTNRIISINENQYTPDIIIKHKDIKIDKNYKIIYLMFSIIQIGYSKKLIFEESDILNNINNNSFLFLVAEDFDSFEITMENLNTIFDFKEEISEYLDSNNIKLNHKDEIKNKIFMLVNSENPIYNLVFLECQLNPCKNINNEIKLREEIKNKYANFIDKEVEDNIAKILKIRLN</sequence>
<evidence type="ECO:0000313" key="8">
    <source>
        <dbReference type="Proteomes" id="UP000324336"/>
    </source>
</evidence>
<dbReference type="Proteomes" id="UP000324336">
    <property type="component" value="Unassembled WGS sequence"/>
</dbReference>
<accession>A0AB38PXB3</accession>
<evidence type="ECO:0000256" key="2">
    <source>
        <dbReference type="ARBA" id="ARBA00022741"/>
    </source>
</evidence>
<evidence type="ECO:0000313" key="7">
    <source>
        <dbReference type="EMBL" id="TXJ24586.1"/>
    </source>
</evidence>
<dbReference type="PANTHER" id="PTHR10465">
    <property type="entry name" value="TRANSMEMBRANE GTPASE FZO1"/>
    <property type="match status" value="1"/>
</dbReference>
<evidence type="ECO:0000259" key="6">
    <source>
        <dbReference type="Pfam" id="PF00350"/>
    </source>
</evidence>
<comment type="caution">
    <text evidence="7">The sequence shown here is derived from an EMBL/GenBank/DDBJ whole genome shotgun (WGS) entry which is preliminary data.</text>
</comment>
<keyword evidence="3" id="KW-0378">Hydrolase</keyword>
<dbReference type="GO" id="GO:0016020">
    <property type="term" value="C:membrane"/>
    <property type="evidence" value="ECO:0007669"/>
    <property type="project" value="UniProtKB-SubCell"/>
</dbReference>
<comment type="subcellular location">
    <subcellularLocation>
        <location evidence="1">Membrane</location>
    </subcellularLocation>
</comment>
<keyword evidence="5" id="KW-0472">Membrane</keyword>
<keyword evidence="2" id="KW-0547">Nucleotide-binding</keyword>
<reference evidence="7 8" key="1">
    <citation type="journal article" date="1992" name="Lakartidningen">
        <title>[Penicillin V and not amoxicillin is the first choice preparation in acute otitis].</title>
        <authorList>
            <person name="Kamme C."/>
            <person name="Lundgren K."/>
            <person name="Prellner K."/>
        </authorList>
    </citation>
    <scope>NUCLEOTIDE SEQUENCE [LARGE SCALE GENOMIC DNA]</scope>
    <source>
        <strain evidence="7 8">PC4597II</strain>
    </source>
</reference>
<gene>
    <name evidence="7" type="ORF">EPJ73_12240</name>
</gene>
<dbReference type="SUPFAM" id="SSF52540">
    <property type="entry name" value="P-loop containing nucleoside triphosphate hydrolases"/>
    <property type="match status" value="1"/>
</dbReference>